<keyword evidence="1" id="KW-0472">Membrane</keyword>
<reference evidence="2 3" key="1">
    <citation type="submission" date="2014-04" db="EMBL/GenBank/DDBJ databases">
        <authorList>
            <consortium name="DOE Joint Genome Institute"/>
            <person name="Kuo A."/>
            <person name="Kohler A."/>
            <person name="Costa M.D."/>
            <person name="Nagy L.G."/>
            <person name="Floudas D."/>
            <person name="Copeland A."/>
            <person name="Barry K.W."/>
            <person name="Cichocki N."/>
            <person name="Veneault-Fourrey C."/>
            <person name="LaButti K."/>
            <person name="Lindquist E.A."/>
            <person name="Lipzen A."/>
            <person name="Lundell T."/>
            <person name="Morin E."/>
            <person name="Murat C."/>
            <person name="Sun H."/>
            <person name="Tunlid A."/>
            <person name="Henrissat B."/>
            <person name="Grigoriev I.V."/>
            <person name="Hibbett D.S."/>
            <person name="Martin F."/>
            <person name="Nordberg H.P."/>
            <person name="Cantor M.N."/>
            <person name="Hua S.X."/>
        </authorList>
    </citation>
    <scope>NUCLEOTIDE SEQUENCE [LARGE SCALE GENOMIC DNA]</scope>
    <source>
        <strain evidence="2 3">441</strain>
    </source>
</reference>
<keyword evidence="3" id="KW-1185">Reference proteome</keyword>
<dbReference type="EMBL" id="KN833788">
    <property type="protein sequence ID" value="KIK19199.1"/>
    <property type="molecule type" value="Genomic_DNA"/>
</dbReference>
<sequence length="82" mass="9438">MRGGYEMIPRQRPSAILIYAQCDLYAWTVRGWWCGLVVDGGDIWVACSYNAYVLSSLIILLLKILLMHGLVSWVHHLLFRQS</sequence>
<feature type="transmembrane region" description="Helical" evidence="1">
    <location>
        <begin position="51"/>
        <end position="74"/>
    </location>
</feature>
<proteinExistence type="predicted"/>
<dbReference type="Proteomes" id="UP000054018">
    <property type="component" value="Unassembled WGS sequence"/>
</dbReference>
<evidence type="ECO:0000256" key="1">
    <source>
        <dbReference type="SAM" id="Phobius"/>
    </source>
</evidence>
<keyword evidence="1" id="KW-1133">Transmembrane helix</keyword>
<dbReference type="AlphaFoldDB" id="A0A0C9YZ05"/>
<name>A0A0C9YZ05_9AGAM</name>
<evidence type="ECO:0000313" key="3">
    <source>
        <dbReference type="Proteomes" id="UP000054018"/>
    </source>
</evidence>
<evidence type="ECO:0000313" key="2">
    <source>
        <dbReference type="EMBL" id="KIK19199.1"/>
    </source>
</evidence>
<dbReference type="HOGENOM" id="CLU_2559133_0_0_1"/>
<gene>
    <name evidence="2" type="ORF">PISMIDRAFT_157259</name>
</gene>
<protein>
    <submittedName>
        <fullName evidence="2">Uncharacterized protein</fullName>
    </submittedName>
</protein>
<reference evidence="3" key="2">
    <citation type="submission" date="2015-01" db="EMBL/GenBank/DDBJ databases">
        <title>Evolutionary Origins and Diversification of the Mycorrhizal Mutualists.</title>
        <authorList>
            <consortium name="DOE Joint Genome Institute"/>
            <consortium name="Mycorrhizal Genomics Consortium"/>
            <person name="Kohler A."/>
            <person name="Kuo A."/>
            <person name="Nagy L.G."/>
            <person name="Floudas D."/>
            <person name="Copeland A."/>
            <person name="Barry K.W."/>
            <person name="Cichocki N."/>
            <person name="Veneault-Fourrey C."/>
            <person name="LaButti K."/>
            <person name="Lindquist E.A."/>
            <person name="Lipzen A."/>
            <person name="Lundell T."/>
            <person name="Morin E."/>
            <person name="Murat C."/>
            <person name="Riley R."/>
            <person name="Ohm R."/>
            <person name="Sun H."/>
            <person name="Tunlid A."/>
            <person name="Henrissat B."/>
            <person name="Grigoriev I.V."/>
            <person name="Hibbett D.S."/>
            <person name="Martin F."/>
        </authorList>
    </citation>
    <scope>NUCLEOTIDE SEQUENCE [LARGE SCALE GENOMIC DNA]</scope>
    <source>
        <strain evidence="3">441</strain>
    </source>
</reference>
<organism evidence="2 3">
    <name type="scientific">Pisolithus microcarpus 441</name>
    <dbReference type="NCBI Taxonomy" id="765257"/>
    <lineage>
        <taxon>Eukaryota</taxon>
        <taxon>Fungi</taxon>
        <taxon>Dikarya</taxon>
        <taxon>Basidiomycota</taxon>
        <taxon>Agaricomycotina</taxon>
        <taxon>Agaricomycetes</taxon>
        <taxon>Agaricomycetidae</taxon>
        <taxon>Boletales</taxon>
        <taxon>Sclerodermatineae</taxon>
        <taxon>Pisolithaceae</taxon>
        <taxon>Pisolithus</taxon>
    </lineage>
</organism>
<keyword evidence="1" id="KW-0812">Transmembrane</keyword>
<accession>A0A0C9YZ05</accession>